<evidence type="ECO:0000256" key="8">
    <source>
        <dbReference type="ARBA" id="ARBA00026081"/>
    </source>
</evidence>
<keyword evidence="7 9" id="KW-0472">Membrane</keyword>
<dbReference type="PANTHER" id="PTHR33529">
    <property type="entry name" value="SLR0882 PROTEIN-RELATED"/>
    <property type="match status" value="1"/>
</dbReference>
<evidence type="ECO:0000256" key="6">
    <source>
        <dbReference type="ARBA" id="ARBA00022989"/>
    </source>
</evidence>
<keyword evidence="5 9" id="KW-0812">Transmembrane</keyword>
<accession>A0A2A4X3L3</accession>
<keyword evidence="4" id="KW-1003">Cell membrane</keyword>
<gene>
    <name evidence="10" type="primary">lptG</name>
    <name evidence="10" type="ORF">COB20_09975</name>
</gene>
<dbReference type="PANTHER" id="PTHR33529:SF2">
    <property type="entry name" value="LIPOPOLYSACCHARIDE EXPORT SYSTEM PERMEASE PROTEIN LPTG"/>
    <property type="match status" value="1"/>
</dbReference>
<evidence type="ECO:0000256" key="7">
    <source>
        <dbReference type="ARBA" id="ARBA00023136"/>
    </source>
</evidence>
<dbReference type="InterPro" id="IPR005495">
    <property type="entry name" value="LptG/LptF_permease"/>
</dbReference>
<evidence type="ECO:0000256" key="5">
    <source>
        <dbReference type="ARBA" id="ARBA00022692"/>
    </source>
</evidence>
<feature type="transmembrane region" description="Helical" evidence="9">
    <location>
        <begin position="330"/>
        <end position="354"/>
    </location>
</feature>
<proteinExistence type="inferred from homology"/>
<comment type="subunit">
    <text evidence="8">Component of the lipopolysaccharide transport and assembly complex. The LptBFG transporter is composed of two ATP-binding proteins (LptB) and two transmembrane proteins (LptF and LptG).</text>
</comment>
<comment type="similarity">
    <text evidence="3">Belongs to the LptF/LptG family.</text>
</comment>
<sequence>MVKIDNHIRNTVLLAMLVVVSLIISLDLVFALAEEIADTDENYSLMNALSFIILTLPTSIYELLPFVALGGALIGLGILASNNELIVLQAAGVSVWRIVWSVLKPTMLIMLLSLLLGEYIAPPLEQLAQSNKAVQQSGNDSIASEQGTWRKVGNEYIHINAIAPGGELLYGVTRYEVGSNRNILSSSFAEFATYIEREDSSYWQLSNVRESRFEPGAISAQEYLQVDWQIDLSPELLSVLLVEPDRQSISGLYRFAQFFDAQGLDSATYFLAFWKKLLQPIATLALVILAISFVFGPLRESTMGFRVFVALGIGLVFTIIQRLMEPASLLYGFSPLLAVLTPIFFCGLLGLFLMRRVR</sequence>
<feature type="transmembrane region" description="Helical" evidence="9">
    <location>
        <begin position="305"/>
        <end position="324"/>
    </location>
</feature>
<dbReference type="GO" id="GO:0015920">
    <property type="term" value="P:lipopolysaccharide transport"/>
    <property type="evidence" value="ECO:0007669"/>
    <property type="project" value="TreeGrafter"/>
</dbReference>
<evidence type="ECO:0000313" key="11">
    <source>
        <dbReference type="Proteomes" id="UP000218767"/>
    </source>
</evidence>
<dbReference type="InterPro" id="IPR030923">
    <property type="entry name" value="LptG"/>
</dbReference>
<evidence type="ECO:0000313" key="10">
    <source>
        <dbReference type="EMBL" id="PCI76647.1"/>
    </source>
</evidence>
<feature type="transmembrane region" description="Helical" evidence="9">
    <location>
        <begin position="277"/>
        <end position="298"/>
    </location>
</feature>
<comment type="subcellular location">
    <subcellularLocation>
        <location evidence="2">Cell membrane</location>
        <topology evidence="2">Multi-pass membrane protein</topology>
    </subcellularLocation>
</comment>
<organism evidence="10 11">
    <name type="scientific">SAR86 cluster bacterium</name>
    <dbReference type="NCBI Taxonomy" id="2030880"/>
    <lineage>
        <taxon>Bacteria</taxon>
        <taxon>Pseudomonadati</taxon>
        <taxon>Pseudomonadota</taxon>
        <taxon>Gammaproteobacteria</taxon>
        <taxon>SAR86 cluster</taxon>
    </lineage>
</organism>
<dbReference type="AlphaFoldDB" id="A0A2A4X3L3"/>
<dbReference type="GO" id="GO:0043190">
    <property type="term" value="C:ATP-binding cassette (ABC) transporter complex"/>
    <property type="evidence" value="ECO:0007669"/>
    <property type="project" value="InterPro"/>
</dbReference>
<evidence type="ECO:0000256" key="9">
    <source>
        <dbReference type="SAM" id="Phobius"/>
    </source>
</evidence>
<evidence type="ECO:0000256" key="3">
    <source>
        <dbReference type="ARBA" id="ARBA00007725"/>
    </source>
</evidence>
<keyword evidence="6 9" id="KW-1133">Transmembrane helix</keyword>
<dbReference type="Proteomes" id="UP000218767">
    <property type="component" value="Unassembled WGS sequence"/>
</dbReference>
<protein>
    <submittedName>
        <fullName evidence="10">LPS export ABC transporter permease LptG</fullName>
    </submittedName>
</protein>
<evidence type="ECO:0000256" key="4">
    <source>
        <dbReference type="ARBA" id="ARBA00022475"/>
    </source>
</evidence>
<evidence type="ECO:0000256" key="2">
    <source>
        <dbReference type="ARBA" id="ARBA00004651"/>
    </source>
</evidence>
<reference evidence="11" key="1">
    <citation type="submission" date="2017-08" db="EMBL/GenBank/DDBJ databases">
        <title>A dynamic microbial community with high functional redundancy inhabits the cold, oxic subseafloor aquifer.</title>
        <authorList>
            <person name="Tully B.J."/>
            <person name="Wheat C.G."/>
            <person name="Glazer B.T."/>
            <person name="Huber J.A."/>
        </authorList>
    </citation>
    <scope>NUCLEOTIDE SEQUENCE [LARGE SCALE GENOMIC DNA]</scope>
</reference>
<dbReference type="Pfam" id="PF03739">
    <property type="entry name" value="LptF_LptG"/>
    <property type="match status" value="1"/>
</dbReference>
<feature type="transmembrane region" description="Helical" evidence="9">
    <location>
        <begin position="45"/>
        <end position="78"/>
    </location>
</feature>
<dbReference type="NCBIfam" id="TIGR04408">
    <property type="entry name" value="LptG_lptG"/>
    <property type="match status" value="1"/>
</dbReference>
<dbReference type="EMBL" id="NVUL01000054">
    <property type="protein sequence ID" value="PCI76647.1"/>
    <property type="molecule type" value="Genomic_DNA"/>
</dbReference>
<name>A0A2A4X3L3_9GAMM</name>
<comment type="function">
    <text evidence="1">Part of the ABC transporter complex LptBFG involved in the translocation of lipopolysaccharide (LPS) from the inner membrane to the outer membrane.</text>
</comment>
<comment type="caution">
    <text evidence="10">The sequence shown here is derived from an EMBL/GenBank/DDBJ whole genome shotgun (WGS) entry which is preliminary data.</text>
</comment>
<dbReference type="GO" id="GO:0055085">
    <property type="term" value="P:transmembrane transport"/>
    <property type="evidence" value="ECO:0007669"/>
    <property type="project" value="InterPro"/>
</dbReference>
<evidence type="ECO:0000256" key="1">
    <source>
        <dbReference type="ARBA" id="ARBA00002265"/>
    </source>
</evidence>
<feature type="transmembrane region" description="Helical" evidence="9">
    <location>
        <begin position="12"/>
        <end position="33"/>
    </location>
</feature>